<comment type="caution">
    <text evidence="2">The sequence shown here is derived from an EMBL/GenBank/DDBJ whole genome shotgun (WGS) entry which is preliminary data.</text>
</comment>
<dbReference type="SMART" id="SM00450">
    <property type="entry name" value="RHOD"/>
    <property type="match status" value="1"/>
</dbReference>
<dbReference type="Pfam" id="PF00581">
    <property type="entry name" value="Rhodanese"/>
    <property type="match status" value="1"/>
</dbReference>
<dbReference type="Proteomes" id="UP001491310">
    <property type="component" value="Unassembled WGS sequence"/>
</dbReference>
<organism evidence="2 3">
    <name type="scientific">Coccomyxa subellipsoidea</name>
    <dbReference type="NCBI Taxonomy" id="248742"/>
    <lineage>
        <taxon>Eukaryota</taxon>
        <taxon>Viridiplantae</taxon>
        <taxon>Chlorophyta</taxon>
        <taxon>core chlorophytes</taxon>
        <taxon>Trebouxiophyceae</taxon>
        <taxon>Trebouxiophyceae incertae sedis</taxon>
        <taxon>Coccomyxaceae</taxon>
        <taxon>Coccomyxa</taxon>
    </lineage>
</organism>
<keyword evidence="3" id="KW-1185">Reference proteome</keyword>
<gene>
    <name evidence="2" type="ORF">WJX75_008855</name>
</gene>
<dbReference type="PANTHER" id="PTHR43629">
    <property type="entry name" value="PEPTIDYL-PROLYL CIS-TRANS ISOMERASE"/>
    <property type="match status" value="1"/>
</dbReference>
<dbReference type="Gene3D" id="3.40.250.10">
    <property type="entry name" value="Rhodanese-like domain"/>
    <property type="match status" value="1"/>
</dbReference>
<dbReference type="InterPro" id="IPR001763">
    <property type="entry name" value="Rhodanese-like_dom"/>
</dbReference>
<feature type="domain" description="Rhodanese" evidence="1">
    <location>
        <begin position="110"/>
        <end position="202"/>
    </location>
</feature>
<dbReference type="InterPro" id="IPR036873">
    <property type="entry name" value="Rhodanese-like_dom_sf"/>
</dbReference>
<sequence>MPLLGIFGRTYTGRRWVISNIKSSSLQTMGGRALHSSGASVTQWATLTCLPTCPLKSRSAAWGGRGFRTAGSGQYAHGVRAMSAGSDAAPSVGEIDVAALHALLSDAGNAAEDVQLVDVREEMEERIAALPGFKLMPLSRFQEWAPLVTEMLDPSKPTYVLCHHGMRSYRASTFLASQGFEDVRNVTGGIDAYSREVDSSVPQY</sequence>
<proteinExistence type="predicted"/>
<evidence type="ECO:0000259" key="1">
    <source>
        <dbReference type="PROSITE" id="PS50206"/>
    </source>
</evidence>
<evidence type="ECO:0000313" key="3">
    <source>
        <dbReference type="Proteomes" id="UP001491310"/>
    </source>
</evidence>
<name>A0ABR2YGW0_9CHLO</name>
<reference evidence="2 3" key="1">
    <citation type="journal article" date="2024" name="Nat. Commun.">
        <title>Phylogenomics reveals the evolutionary origins of lichenization in chlorophyte algae.</title>
        <authorList>
            <person name="Puginier C."/>
            <person name="Libourel C."/>
            <person name="Otte J."/>
            <person name="Skaloud P."/>
            <person name="Haon M."/>
            <person name="Grisel S."/>
            <person name="Petersen M."/>
            <person name="Berrin J.G."/>
            <person name="Delaux P.M."/>
            <person name="Dal Grande F."/>
            <person name="Keller J."/>
        </authorList>
    </citation>
    <scope>NUCLEOTIDE SEQUENCE [LARGE SCALE GENOMIC DNA]</scope>
    <source>
        <strain evidence="2 3">SAG 216-7</strain>
    </source>
</reference>
<dbReference type="InterPro" id="IPR052204">
    <property type="entry name" value="PpiC/parvulin_rotamase"/>
</dbReference>
<dbReference type="PANTHER" id="PTHR43629:SF2">
    <property type="entry name" value="RHODANESE-LIKE_PPIC DOMAIN-CONTAINING PROTEIN 12, CHLOROPLASTIC"/>
    <property type="match status" value="1"/>
</dbReference>
<protein>
    <recommendedName>
        <fullName evidence="1">Rhodanese domain-containing protein</fullName>
    </recommendedName>
</protein>
<dbReference type="SUPFAM" id="SSF52821">
    <property type="entry name" value="Rhodanese/Cell cycle control phosphatase"/>
    <property type="match status" value="1"/>
</dbReference>
<dbReference type="PROSITE" id="PS50206">
    <property type="entry name" value="RHODANESE_3"/>
    <property type="match status" value="1"/>
</dbReference>
<dbReference type="EMBL" id="JALJOT010000012">
    <property type="protein sequence ID" value="KAK9905059.1"/>
    <property type="molecule type" value="Genomic_DNA"/>
</dbReference>
<accession>A0ABR2YGW0</accession>
<evidence type="ECO:0000313" key="2">
    <source>
        <dbReference type="EMBL" id="KAK9905059.1"/>
    </source>
</evidence>